<organism evidence="1 2">
    <name type="scientific">Nonomuraea pusilla</name>
    <dbReference type="NCBI Taxonomy" id="46177"/>
    <lineage>
        <taxon>Bacteria</taxon>
        <taxon>Bacillati</taxon>
        <taxon>Actinomycetota</taxon>
        <taxon>Actinomycetes</taxon>
        <taxon>Streptosporangiales</taxon>
        <taxon>Streptosporangiaceae</taxon>
        <taxon>Nonomuraea</taxon>
    </lineage>
</organism>
<reference evidence="1 2" key="1">
    <citation type="submission" date="2016-10" db="EMBL/GenBank/DDBJ databases">
        <authorList>
            <person name="de Groot N.N."/>
        </authorList>
    </citation>
    <scope>NUCLEOTIDE SEQUENCE [LARGE SCALE GENOMIC DNA]</scope>
    <source>
        <strain evidence="1 2">DSM 43357</strain>
    </source>
</reference>
<protein>
    <submittedName>
        <fullName evidence="1">Uncharacterized protein</fullName>
    </submittedName>
</protein>
<name>A0A1H8GEG2_9ACTN</name>
<dbReference type="OrthoDB" id="3538697at2"/>
<evidence type="ECO:0000313" key="2">
    <source>
        <dbReference type="Proteomes" id="UP000198953"/>
    </source>
</evidence>
<accession>A0A1H8GEG2</accession>
<proteinExistence type="predicted"/>
<dbReference type="STRING" id="46177.SAMN05660976_07540"/>
<dbReference type="AlphaFoldDB" id="A0A1H8GEG2"/>
<gene>
    <name evidence="1" type="ORF">SAMN05660976_07540</name>
</gene>
<dbReference type="EMBL" id="FOBF01000026">
    <property type="protein sequence ID" value="SEN42541.1"/>
    <property type="molecule type" value="Genomic_DNA"/>
</dbReference>
<keyword evidence="2" id="KW-1185">Reference proteome</keyword>
<evidence type="ECO:0000313" key="1">
    <source>
        <dbReference type="EMBL" id="SEN42541.1"/>
    </source>
</evidence>
<sequence length="119" mass="13316">MASDLRRWAARGSVVRSAEFIVASARLGELHECSVLLRRTRLRAEEIVDEARRLLTEAEERGDTERAAALRVQLEAAVKAYHQVLDAYATICQKIDAERLAILRTRVTPDRDEGLSGVS</sequence>
<dbReference type="RefSeq" id="WP_055505040.1">
    <property type="nucleotide sequence ID" value="NZ_BBZG01000002.1"/>
</dbReference>
<dbReference type="Proteomes" id="UP000198953">
    <property type="component" value="Unassembled WGS sequence"/>
</dbReference>